<proteinExistence type="predicted"/>
<evidence type="ECO:0000313" key="3">
    <source>
        <dbReference type="Proteomes" id="UP001634394"/>
    </source>
</evidence>
<dbReference type="Pfam" id="PF13927">
    <property type="entry name" value="Ig_3"/>
    <property type="match status" value="1"/>
</dbReference>
<evidence type="ECO:0000313" key="2">
    <source>
        <dbReference type="EMBL" id="KAL3885038.1"/>
    </source>
</evidence>
<dbReference type="EMBL" id="JBJQND010000002">
    <property type="protein sequence ID" value="KAL3885038.1"/>
    <property type="molecule type" value="Genomic_DNA"/>
</dbReference>
<dbReference type="InterPro" id="IPR003598">
    <property type="entry name" value="Ig_sub2"/>
</dbReference>
<dbReference type="CDD" id="cd00096">
    <property type="entry name" value="Ig"/>
    <property type="match status" value="1"/>
</dbReference>
<feature type="domain" description="Ig-like" evidence="1">
    <location>
        <begin position="92"/>
        <end position="195"/>
    </location>
</feature>
<dbReference type="InterPro" id="IPR007110">
    <property type="entry name" value="Ig-like_dom"/>
</dbReference>
<dbReference type="InterPro" id="IPR013783">
    <property type="entry name" value="Ig-like_fold"/>
</dbReference>
<gene>
    <name evidence="2" type="ORF">ACJMK2_025137</name>
</gene>
<name>A0ABD3XJ81_SINWO</name>
<dbReference type="PROSITE" id="PS50835">
    <property type="entry name" value="IG_LIKE"/>
    <property type="match status" value="2"/>
</dbReference>
<accession>A0ABD3XJ81</accession>
<reference evidence="2 3" key="1">
    <citation type="submission" date="2024-11" db="EMBL/GenBank/DDBJ databases">
        <title>Chromosome-level genome assembly of the freshwater bivalve Anodonta woodiana.</title>
        <authorList>
            <person name="Chen X."/>
        </authorList>
    </citation>
    <scope>NUCLEOTIDE SEQUENCE [LARGE SCALE GENOMIC DNA]</scope>
    <source>
        <strain evidence="2">MN2024</strain>
        <tissue evidence="2">Gills</tissue>
    </source>
</reference>
<dbReference type="SMART" id="SM00408">
    <property type="entry name" value="IGc2"/>
    <property type="match status" value="2"/>
</dbReference>
<dbReference type="InterPro" id="IPR036179">
    <property type="entry name" value="Ig-like_dom_sf"/>
</dbReference>
<comment type="caution">
    <text evidence="2">The sequence shown here is derived from an EMBL/GenBank/DDBJ whole genome shotgun (WGS) entry which is preliminary data.</text>
</comment>
<protein>
    <recommendedName>
        <fullName evidence="1">Ig-like domain-containing protein</fullName>
    </recommendedName>
</protein>
<dbReference type="InterPro" id="IPR013151">
    <property type="entry name" value="Immunoglobulin_dom"/>
</dbReference>
<evidence type="ECO:0000259" key="1">
    <source>
        <dbReference type="PROSITE" id="PS50835"/>
    </source>
</evidence>
<dbReference type="SUPFAM" id="SSF48726">
    <property type="entry name" value="Immunoglobulin"/>
    <property type="match status" value="2"/>
</dbReference>
<keyword evidence="3" id="KW-1185">Reference proteome</keyword>
<organism evidence="2 3">
    <name type="scientific">Sinanodonta woodiana</name>
    <name type="common">Chinese pond mussel</name>
    <name type="synonym">Anodonta woodiana</name>
    <dbReference type="NCBI Taxonomy" id="1069815"/>
    <lineage>
        <taxon>Eukaryota</taxon>
        <taxon>Metazoa</taxon>
        <taxon>Spiralia</taxon>
        <taxon>Lophotrochozoa</taxon>
        <taxon>Mollusca</taxon>
        <taxon>Bivalvia</taxon>
        <taxon>Autobranchia</taxon>
        <taxon>Heteroconchia</taxon>
        <taxon>Palaeoheterodonta</taxon>
        <taxon>Unionida</taxon>
        <taxon>Unionoidea</taxon>
        <taxon>Unionidae</taxon>
        <taxon>Unioninae</taxon>
        <taxon>Sinanodonta</taxon>
    </lineage>
</organism>
<sequence length="289" mass="31464">MKNLCADCCENEALCNSKLCGLNVTTTYQTDPLPSTTPVTTSSVTQSLVSTTIAQPNVTRTITQPTVTTAITQHIVTTTIPQPKVITNITQPTVITTPSVTTATTATTSELILAPPLINGTISLNVHGNGRLDCLSGRNDVSFAWQFNGTSSIPQHVHVFRNHLLIVSMTEAEVGMYTCIISHLETTAQASTWLSMNAEKPHVAFVVASPSHPWTHHRVDIHCSVTGYPDPDIFWSFTDTMGLSYVPINVSYPDRATVRIDDFEPSLHSGKWSCIARNIIGVDNDFVQI</sequence>
<dbReference type="Pfam" id="PF00047">
    <property type="entry name" value="ig"/>
    <property type="match status" value="1"/>
</dbReference>
<dbReference type="Gene3D" id="2.60.40.10">
    <property type="entry name" value="Immunoglobulins"/>
    <property type="match status" value="2"/>
</dbReference>
<dbReference type="Proteomes" id="UP001634394">
    <property type="component" value="Unassembled WGS sequence"/>
</dbReference>
<feature type="domain" description="Ig-like" evidence="1">
    <location>
        <begin position="201"/>
        <end position="289"/>
    </location>
</feature>
<dbReference type="AlphaFoldDB" id="A0ABD3XJ81"/>